<sequence>MKNYMNNISNRIWLLAITVVVSIIIVAACADEPTTFKTRAIGSPGELLVVVEDKYWEADEGQYLKAILKDEFPALPQEETMFKKTRINYEQFKRHFRTYRNIMLVSVRPQEVVNRVEYRKHEWAINQYVAEVIVRSAGDLESLLEQKWPTMKGFFYGGDIQSMADSYINLYQPEAVSHIQSNYPFTIYFPKGFKLKKNKGQFSWLDAQRLGSQLGIFVYQCPLDSLGEINAQSLLRFRNNLLRKQVPGENRGSFMTTEEQFPVSVNKAKFANRQWIELRGLWKVQGDFMGGPFVDYFYKDTENNQLLMISGYVYAPAKPKKGIFMREVEAVLKTIHVN</sequence>
<proteinExistence type="predicted"/>
<comment type="caution">
    <text evidence="1">The sequence shown here is derived from an EMBL/GenBank/DDBJ whole genome shotgun (WGS) entry which is preliminary data.</text>
</comment>
<dbReference type="Pfam" id="PF16125">
    <property type="entry name" value="DUF4837"/>
    <property type="match status" value="1"/>
</dbReference>
<name>A0ABS5KE89_9BACT</name>
<dbReference type="PROSITE" id="PS51257">
    <property type="entry name" value="PROKAR_LIPOPROTEIN"/>
    <property type="match status" value="1"/>
</dbReference>
<gene>
    <name evidence="1" type="ORF">KEM09_17200</name>
</gene>
<reference evidence="1 2" key="1">
    <citation type="journal article" date="2014" name="Int. J. Syst. Evol. Microbiol.">
        <title>Carboxylicivirga gen. nov. in the family Marinilabiliaceae with two novel species, Carboxylicivirga mesophila sp. nov. and Carboxylicivirga taeanensis sp. nov., and reclassification of Cytophaga fermentans as Saccharicrinis fermentans gen. nov., comb. nov.</title>
        <authorList>
            <person name="Yang S.H."/>
            <person name="Seo H.S."/>
            <person name="Woo J.H."/>
            <person name="Oh H.M."/>
            <person name="Jang H."/>
            <person name="Lee J.H."/>
            <person name="Kim S.J."/>
            <person name="Kwon K.K."/>
        </authorList>
    </citation>
    <scope>NUCLEOTIDE SEQUENCE [LARGE SCALE GENOMIC DNA]</scope>
    <source>
        <strain evidence="1 2">JCM 18290</strain>
    </source>
</reference>
<evidence type="ECO:0000313" key="2">
    <source>
        <dbReference type="Proteomes" id="UP000721861"/>
    </source>
</evidence>
<protein>
    <submittedName>
        <fullName evidence="1">DUF4837 family protein</fullName>
    </submittedName>
</protein>
<dbReference type="RefSeq" id="WP_212230169.1">
    <property type="nucleotide sequence ID" value="NZ_JAGUCN010000022.1"/>
</dbReference>
<keyword evidence="2" id="KW-1185">Reference proteome</keyword>
<organism evidence="1 2">
    <name type="scientific">Carboxylicivirga mesophila</name>
    <dbReference type="NCBI Taxonomy" id="1166478"/>
    <lineage>
        <taxon>Bacteria</taxon>
        <taxon>Pseudomonadati</taxon>
        <taxon>Bacteroidota</taxon>
        <taxon>Bacteroidia</taxon>
        <taxon>Marinilabiliales</taxon>
        <taxon>Marinilabiliaceae</taxon>
        <taxon>Carboxylicivirga</taxon>
    </lineage>
</organism>
<dbReference type="InterPro" id="IPR032286">
    <property type="entry name" value="DUF4837"/>
</dbReference>
<dbReference type="EMBL" id="JAGUCN010000022">
    <property type="protein sequence ID" value="MBS2213157.1"/>
    <property type="molecule type" value="Genomic_DNA"/>
</dbReference>
<dbReference type="Proteomes" id="UP000721861">
    <property type="component" value="Unassembled WGS sequence"/>
</dbReference>
<evidence type="ECO:0000313" key="1">
    <source>
        <dbReference type="EMBL" id="MBS2213157.1"/>
    </source>
</evidence>
<accession>A0ABS5KE89</accession>